<dbReference type="EMBL" id="MN739011">
    <property type="protein sequence ID" value="QHT34978.1"/>
    <property type="molecule type" value="Genomic_DNA"/>
</dbReference>
<proteinExistence type="predicted"/>
<protein>
    <submittedName>
        <fullName evidence="1">Uncharacterized protein</fullName>
    </submittedName>
</protein>
<accession>A0A6C0F0S6</accession>
<dbReference type="AlphaFoldDB" id="A0A6C0F0S6"/>
<name>A0A6C0F0S6_9ZZZZ</name>
<sequence length="41" mass="5310">MENNLKRDLWWNEVDFYNFRLQRIEEEIFLFKFTDIFNGDY</sequence>
<evidence type="ECO:0000313" key="1">
    <source>
        <dbReference type="EMBL" id="QHT34978.1"/>
    </source>
</evidence>
<organism evidence="1">
    <name type="scientific">viral metagenome</name>
    <dbReference type="NCBI Taxonomy" id="1070528"/>
    <lineage>
        <taxon>unclassified sequences</taxon>
        <taxon>metagenomes</taxon>
        <taxon>organismal metagenomes</taxon>
    </lineage>
</organism>
<reference evidence="1" key="1">
    <citation type="journal article" date="2020" name="Nature">
        <title>Giant virus diversity and host interactions through global metagenomics.</title>
        <authorList>
            <person name="Schulz F."/>
            <person name="Roux S."/>
            <person name="Paez-Espino D."/>
            <person name="Jungbluth S."/>
            <person name="Walsh D.A."/>
            <person name="Denef V.J."/>
            <person name="McMahon K.D."/>
            <person name="Konstantinidis K.T."/>
            <person name="Eloe-Fadrosh E.A."/>
            <person name="Kyrpides N.C."/>
            <person name="Woyke T."/>
        </authorList>
    </citation>
    <scope>NUCLEOTIDE SEQUENCE</scope>
    <source>
        <strain evidence="1">GVMAG-M-3300009180-1</strain>
    </source>
</reference>